<organism evidence="1 2">
    <name type="scientific">Bradyrhizobium xenonodulans</name>
    <dbReference type="NCBI Taxonomy" id="2736875"/>
    <lineage>
        <taxon>Bacteria</taxon>
        <taxon>Pseudomonadati</taxon>
        <taxon>Pseudomonadota</taxon>
        <taxon>Alphaproteobacteria</taxon>
        <taxon>Hyphomicrobiales</taxon>
        <taxon>Nitrobacteraceae</taxon>
        <taxon>Bradyrhizobium</taxon>
    </lineage>
</organism>
<reference evidence="1" key="1">
    <citation type="submission" date="2021-12" db="EMBL/GenBank/DDBJ databases">
        <title>Bradyrhizobium xenonodulans sp. nov.</title>
        <authorList>
            <person name="Claassens R."/>
            <person name="Venter S.N."/>
            <person name="Beukes C.W."/>
            <person name="Stepkowski T."/>
            <person name="Steenkamp E.T."/>
        </authorList>
    </citation>
    <scope>NUCLEOTIDE SEQUENCE</scope>
    <source>
        <strain evidence="1">14AB</strain>
    </source>
</reference>
<dbReference type="EMBL" id="CP089391">
    <property type="protein sequence ID" value="WBL77787.1"/>
    <property type="molecule type" value="Genomic_DNA"/>
</dbReference>
<dbReference type="RefSeq" id="WP_270163081.1">
    <property type="nucleotide sequence ID" value="NZ_CP089391.1"/>
</dbReference>
<gene>
    <name evidence="1" type="ORF">I3J27_33040</name>
</gene>
<accession>A0ABY7MK96</accession>
<sequence>MVSTVSHDDGASCLNAGDCEEAHFVVLKVKKAPLGHRKGLNLTLREIVGLRLRRKLAWLATAEIIEPPEYLAIRLTSAAVAKEEPMIPGRMTTTLTSIDRMFLKIRELIDTDDSIPLELRASLHTTLDKHLRLAKEGFFKAPARSQ</sequence>
<proteinExistence type="predicted"/>
<evidence type="ECO:0000313" key="1">
    <source>
        <dbReference type="EMBL" id="WBL77787.1"/>
    </source>
</evidence>
<keyword evidence="2" id="KW-1185">Reference proteome</keyword>
<evidence type="ECO:0000313" key="2">
    <source>
        <dbReference type="Proteomes" id="UP001179614"/>
    </source>
</evidence>
<dbReference type="Proteomes" id="UP001179614">
    <property type="component" value="Chromosome"/>
</dbReference>
<name>A0ABY7MK96_9BRAD</name>
<protein>
    <submittedName>
        <fullName evidence="1">Uncharacterized protein</fullName>
    </submittedName>
</protein>